<reference evidence="2 3" key="1">
    <citation type="submission" date="2024-06" db="EMBL/GenBank/DDBJ databases">
        <title>A chromosome-level genome assembly of beet webworm, Loxostege sticticalis.</title>
        <authorList>
            <person name="Zhang Y."/>
        </authorList>
    </citation>
    <scope>NUCLEOTIDE SEQUENCE [LARGE SCALE GENOMIC DNA]</scope>
    <source>
        <strain evidence="2">AQ026</strain>
        <tissue evidence="2">Whole body</tissue>
    </source>
</reference>
<proteinExistence type="predicted"/>
<keyword evidence="1" id="KW-0472">Membrane</keyword>
<keyword evidence="3" id="KW-1185">Reference proteome</keyword>
<protein>
    <submittedName>
        <fullName evidence="2">Uncharacterized protein</fullName>
    </submittedName>
</protein>
<name>A0ABR3INT7_LOXSC</name>
<evidence type="ECO:0000256" key="1">
    <source>
        <dbReference type="SAM" id="Phobius"/>
    </source>
</evidence>
<evidence type="ECO:0000313" key="2">
    <source>
        <dbReference type="EMBL" id="KAL0902741.1"/>
    </source>
</evidence>
<organism evidence="2 3">
    <name type="scientific">Loxostege sticticalis</name>
    <name type="common">Beet webworm moth</name>
    <dbReference type="NCBI Taxonomy" id="481309"/>
    <lineage>
        <taxon>Eukaryota</taxon>
        <taxon>Metazoa</taxon>
        <taxon>Ecdysozoa</taxon>
        <taxon>Arthropoda</taxon>
        <taxon>Hexapoda</taxon>
        <taxon>Insecta</taxon>
        <taxon>Pterygota</taxon>
        <taxon>Neoptera</taxon>
        <taxon>Endopterygota</taxon>
        <taxon>Lepidoptera</taxon>
        <taxon>Glossata</taxon>
        <taxon>Ditrysia</taxon>
        <taxon>Pyraloidea</taxon>
        <taxon>Crambidae</taxon>
        <taxon>Pyraustinae</taxon>
        <taxon>Loxostege</taxon>
    </lineage>
</organism>
<gene>
    <name evidence="2" type="ORF">ABMA27_000548</name>
</gene>
<sequence>MVLSTRYLSGSLSETCQTGPKSLRNVLIYKPSSWNFLNRMKKKSSKEAKDLKKAVLAAGPETGQVTPQEGCCVKWTCGTQFCMGDVMCIAVAFMLLLVIMAQAYKVVMGGRRAGRRSASRCTC</sequence>
<keyword evidence="1" id="KW-1133">Transmembrane helix</keyword>
<accession>A0ABR3INT7</accession>
<dbReference type="Proteomes" id="UP001549920">
    <property type="component" value="Unassembled WGS sequence"/>
</dbReference>
<keyword evidence="1" id="KW-0812">Transmembrane</keyword>
<dbReference type="EMBL" id="JBEUOH010000001">
    <property type="protein sequence ID" value="KAL0902741.1"/>
    <property type="molecule type" value="Genomic_DNA"/>
</dbReference>
<comment type="caution">
    <text evidence="2">The sequence shown here is derived from an EMBL/GenBank/DDBJ whole genome shotgun (WGS) entry which is preliminary data.</text>
</comment>
<feature type="transmembrane region" description="Helical" evidence="1">
    <location>
        <begin position="89"/>
        <end position="107"/>
    </location>
</feature>
<evidence type="ECO:0000313" key="3">
    <source>
        <dbReference type="Proteomes" id="UP001549920"/>
    </source>
</evidence>